<dbReference type="EC" id="6.2.1.22" evidence="3"/>
<keyword evidence="1 3" id="KW-0547">Nucleotide-binding</keyword>
<comment type="catalytic activity">
    <reaction evidence="3">
        <text>holo-[citrate lyase ACP] + acetate + ATP = acetyl-[citrate lyase ACP] + AMP + diphosphate</text>
        <dbReference type="Rhea" id="RHEA:23788"/>
        <dbReference type="Rhea" id="RHEA-COMP:10158"/>
        <dbReference type="Rhea" id="RHEA-COMP:13710"/>
        <dbReference type="ChEBI" id="CHEBI:30089"/>
        <dbReference type="ChEBI" id="CHEBI:30616"/>
        <dbReference type="ChEBI" id="CHEBI:33019"/>
        <dbReference type="ChEBI" id="CHEBI:82683"/>
        <dbReference type="ChEBI" id="CHEBI:137976"/>
        <dbReference type="ChEBI" id="CHEBI:456215"/>
        <dbReference type="EC" id="6.2.1.22"/>
    </reaction>
</comment>
<dbReference type="PIRSF" id="PIRSF005751">
    <property type="entry name" value="Acet_citr_lig"/>
    <property type="match status" value="1"/>
</dbReference>
<dbReference type="PANTHER" id="PTHR40599:SF1">
    <property type="entry name" value="[CITRATE [PRO-3S]-LYASE] LIGASE"/>
    <property type="match status" value="1"/>
</dbReference>
<dbReference type="Pfam" id="PF08218">
    <property type="entry name" value="Citrate_ly_lig"/>
    <property type="match status" value="1"/>
</dbReference>
<dbReference type="PROSITE" id="PS00976">
    <property type="entry name" value="NMT_2"/>
    <property type="match status" value="1"/>
</dbReference>
<comment type="caution">
    <text evidence="5">The sequence shown here is derived from an EMBL/GenBank/DDBJ whole genome shotgun (WGS) entry which is preliminary data.</text>
</comment>
<dbReference type="InterPro" id="IPR013166">
    <property type="entry name" value="Citrate_lyase_ligase_C"/>
</dbReference>
<dbReference type="InterPro" id="IPR005216">
    <property type="entry name" value="Citrate_lyase_ligase"/>
</dbReference>
<dbReference type="SMART" id="SM00764">
    <property type="entry name" value="Citrate_ly_lig"/>
    <property type="match status" value="1"/>
</dbReference>
<evidence type="ECO:0000256" key="3">
    <source>
        <dbReference type="PIRNR" id="PIRNR005751"/>
    </source>
</evidence>
<dbReference type="SUPFAM" id="SSF52374">
    <property type="entry name" value="Nucleotidylyl transferase"/>
    <property type="match status" value="1"/>
</dbReference>
<dbReference type="InterPro" id="IPR016181">
    <property type="entry name" value="Acyl_CoA_acyltransferase"/>
</dbReference>
<reference evidence="5 6" key="1">
    <citation type="submission" date="2021-03" db="EMBL/GenBank/DDBJ databases">
        <title>The complete genome sequence of Acetobacter sacchari TBRC 11175.</title>
        <authorList>
            <person name="Charoenyingcharoen P."/>
            <person name="Yukphan P."/>
        </authorList>
    </citation>
    <scope>NUCLEOTIDE SEQUENCE [LARGE SCALE GENOMIC DNA]</scope>
    <source>
        <strain evidence="5 6">TBRC 11175</strain>
    </source>
</reference>
<dbReference type="Gene3D" id="3.40.50.620">
    <property type="entry name" value="HUPs"/>
    <property type="match status" value="1"/>
</dbReference>
<sequence length="350" mass="39531">MITRGDPRIDVVDGERLESVRPQLEAFLSTNHLKLDSGVNTFVVAYDHGDGRIVGCAGLDRNIVKCVGVDESFRGSGLSLKIGTEVVKFGLGDGYDDFFLYTKYENSRLFRGWGFSPIIEIPEQVSFMEFNPARLSSYLAKLSLEKKSGSRIGSVVMNANPFTNGHRYLVEQASKECDWVHVFLVKENASLIPYDDRLMLVRAGISDLPNVIVHAGSNYIISRATFPQYFLKNAAEINEQASAVDALLFRKYIAPTLDIDVRYVGTEPIDKTTAMYNRVLMKYLYTYPYDSRPIKLKEIKRLEYGDTIVSATAVRALLSKRNFDEIKKIVPETTLSFLRNFDTLREDRAA</sequence>
<dbReference type="NCBIfam" id="TIGR00125">
    <property type="entry name" value="cyt_tran_rel"/>
    <property type="match status" value="1"/>
</dbReference>
<gene>
    <name evidence="5" type="primary">citC</name>
    <name evidence="5" type="ORF">J2D73_17975</name>
</gene>
<accession>A0ABS3M0I1</accession>
<evidence type="ECO:0000259" key="4">
    <source>
        <dbReference type="PROSITE" id="PS51186"/>
    </source>
</evidence>
<dbReference type="EMBL" id="JAFVMF010000027">
    <property type="protein sequence ID" value="MBO1361674.1"/>
    <property type="molecule type" value="Genomic_DNA"/>
</dbReference>
<dbReference type="InterPro" id="IPR004821">
    <property type="entry name" value="Cyt_trans-like"/>
</dbReference>
<evidence type="ECO:0000256" key="1">
    <source>
        <dbReference type="ARBA" id="ARBA00022741"/>
    </source>
</evidence>
<dbReference type="RefSeq" id="WP_207883607.1">
    <property type="nucleotide sequence ID" value="NZ_JAFVMF010000027.1"/>
</dbReference>
<evidence type="ECO:0000256" key="2">
    <source>
        <dbReference type="ARBA" id="ARBA00022840"/>
    </source>
</evidence>
<dbReference type="Proteomes" id="UP000664771">
    <property type="component" value="Unassembled WGS sequence"/>
</dbReference>
<dbReference type="InterPro" id="IPR000182">
    <property type="entry name" value="GNAT_dom"/>
</dbReference>
<dbReference type="InterPro" id="IPR014729">
    <property type="entry name" value="Rossmann-like_a/b/a_fold"/>
</dbReference>
<dbReference type="Gene3D" id="3.40.630.30">
    <property type="match status" value="1"/>
</dbReference>
<evidence type="ECO:0000313" key="6">
    <source>
        <dbReference type="Proteomes" id="UP000664771"/>
    </source>
</evidence>
<feature type="domain" description="N-acetyltransferase" evidence="4">
    <location>
        <begin position="1"/>
        <end position="145"/>
    </location>
</feature>
<dbReference type="PROSITE" id="PS51186">
    <property type="entry name" value="GNAT"/>
    <property type="match status" value="1"/>
</dbReference>
<comment type="function">
    <text evidence="3">Acetylation of prosthetic group (2-(5''-phosphoribosyl)-3'-dephosphocoenzyme-A) of the gamma subunit of citrate lyase.</text>
</comment>
<evidence type="ECO:0000313" key="5">
    <source>
        <dbReference type="EMBL" id="MBO1361674.1"/>
    </source>
</evidence>
<organism evidence="5 6">
    <name type="scientific">Acetobacter sacchari</name>
    <dbReference type="NCBI Taxonomy" id="2661687"/>
    <lineage>
        <taxon>Bacteria</taxon>
        <taxon>Pseudomonadati</taxon>
        <taxon>Pseudomonadota</taxon>
        <taxon>Alphaproteobacteria</taxon>
        <taxon>Acetobacterales</taxon>
        <taxon>Acetobacteraceae</taxon>
        <taxon>Acetobacter</taxon>
    </lineage>
</organism>
<dbReference type="GO" id="GO:0008771">
    <property type="term" value="F:[citrate (pro-3S)-lyase] ligase activity"/>
    <property type="evidence" value="ECO:0007669"/>
    <property type="project" value="UniProtKB-EC"/>
</dbReference>
<dbReference type="NCBIfam" id="TIGR00124">
    <property type="entry name" value="cit_ly_ligase"/>
    <property type="match status" value="1"/>
</dbReference>
<name>A0ABS3M0I1_9PROT</name>
<keyword evidence="3 5" id="KW-0436">Ligase</keyword>
<dbReference type="InterPro" id="IPR022678">
    <property type="entry name" value="NMT_CS"/>
</dbReference>
<dbReference type="SUPFAM" id="SSF55729">
    <property type="entry name" value="Acyl-CoA N-acyltransferases (Nat)"/>
    <property type="match status" value="1"/>
</dbReference>
<protein>
    <recommendedName>
        <fullName evidence="3">[Citrate [pro-3S]-lyase] ligase</fullName>
        <ecNumber evidence="3">6.2.1.22</ecNumber>
    </recommendedName>
</protein>
<proteinExistence type="predicted"/>
<dbReference type="PANTHER" id="PTHR40599">
    <property type="entry name" value="[CITRATE [PRO-3S]-LYASE] LIGASE"/>
    <property type="match status" value="1"/>
</dbReference>
<keyword evidence="6" id="KW-1185">Reference proteome</keyword>
<keyword evidence="2 3" id="KW-0067">ATP-binding</keyword>